<comment type="pathway">
    <text evidence="5">Cofactor biosynthesis; nicotinate biosynthesis; nicotinate from nicotinamide: step 1/1.</text>
</comment>
<feature type="domain" description="Isochorismatase-like" evidence="8">
    <location>
        <begin position="6"/>
        <end position="84"/>
    </location>
</feature>
<keyword evidence="3" id="KW-0479">Metal-binding</keyword>
<evidence type="ECO:0000256" key="1">
    <source>
        <dbReference type="ARBA" id="ARBA00006336"/>
    </source>
</evidence>
<evidence type="ECO:0000256" key="6">
    <source>
        <dbReference type="ARBA" id="ARBA00039017"/>
    </source>
</evidence>
<evidence type="ECO:0000256" key="4">
    <source>
        <dbReference type="ARBA" id="ARBA00022801"/>
    </source>
</evidence>
<dbReference type="EMBL" id="CP018135">
    <property type="protein sequence ID" value="APF41728.1"/>
    <property type="molecule type" value="Genomic_DNA"/>
</dbReference>
<evidence type="ECO:0000256" key="7">
    <source>
        <dbReference type="ARBA" id="ARBA00043224"/>
    </source>
</evidence>
<dbReference type="InterPro" id="IPR000868">
    <property type="entry name" value="Isochorismatase-like_dom"/>
</dbReference>
<dbReference type="OrthoDB" id="9791276at2"/>
<keyword evidence="2" id="KW-0662">Pyridine nucleotide biosynthesis</keyword>
<accession>A0A1L2ZRN3</accession>
<dbReference type="GO" id="GO:0008936">
    <property type="term" value="F:nicotinamidase activity"/>
    <property type="evidence" value="ECO:0007669"/>
    <property type="project" value="UniProtKB-EC"/>
</dbReference>
<dbReference type="PANTHER" id="PTHR11080:SF2">
    <property type="entry name" value="LD05707P"/>
    <property type="match status" value="1"/>
</dbReference>
<dbReference type="AlphaFoldDB" id="A0A1L2ZRN3"/>
<dbReference type="RefSeq" id="WP_071895192.1">
    <property type="nucleotide sequence ID" value="NZ_CP018135.1"/>
</dbReference>
<evidence type="ECO:0000313" key="10">
    <source>
        <dbReference type="Proteomes" id="UP000183530"/>
    </source>
</evidence>
<dbReference type="Gene3D" id="3.40.50.850">
    <property type="entry name" value="Isochorismatase-like"/>
    <property type="match status" value="1"/>
</dbReference>
<reference evidence="9 10" key="1">
    <citation type="submission" date="2016-11" db="EMBL/GenBank/DDBJ databases">
        <title>Genome sequencing of Zhihengliuella aestuarii B18 antagonistic to Plasmodiophora brassicae.</title>
        <authorList>
            <person name="Luo Y."/>
        </authorList>
    </citation>
    <scope>NUCLEOTIDE SEQUENCE [LARGE SCALE GENOMIC DNA]</scope>
    <source>
        <strain evidence="9 10">B18</strain>
    </source>
</reference>
<evidence type="ECO:0000259" key="8">
    <source>
        <dbReference type="Pfam" id="PF00857"/>
    </source>
</evidence>
<dbReference type="Proteomes" id="UP000183530">
    <property type="component" value="Chromosome"/>
</dbReference>
<dbReference type="PANTHER" id="PTHR11080">
    <property type="entry name" value="PYRAZINAMIDASE/NICOTINAMIDASE"/>
    <property type="match status" value="1"/>
</dbReference>
<evidence type="ECO:0000256" key="5">
    <source>
        <dbReference type="ARBA" id="ARBA00037900"/>
    </source>
</evidence>
<dbReference type="GO" id="GO:0046872">
    <property type="term" value="F:metal ion binding"/>
    <property type="evidence" value="ECO:0007669"/>
    <property type="project" value="UniProtKB-KW"/>
</dbReference>
<organism evidence="9 10">
    <name type="scientific">Neomicrococcus aestuarii</name>
    <dbReference type="NCBI Taxonomy" id="556325"/>
    <lineage>
        <taxon>Bacteria</taxon>
        <taxon>Bacillati</taxon>
        <taxon>Actinomycetota</taxon>
        <taxon>Actinomycetes</taxon>
        <taxon>Micrococcales</taxon>
        <taxon>Micrococcaceae</taxon>
        <taxon>Neomicrococcus</taxon>
    </lineage>
</organism>
<dbReference type="KEGG" id="nae:BHE16_04620"/>
<proteinExistence type="inferred from homology"/>
<name>A0A1L2ZRN3_9MICC</name>
<dbReference type="EC" id="3.5.1.19" evidence="6"/>
<dbReference type="STRING" id="556325.BHE16_04620"/>
<keyword evidence="10" id="KW-1185">Reference proteome</keyword>
<evidence type="ECO:0000313" key="9">
    <source>
        <dbReference type="EMBL" id="APF41728.1"/>
    </source>
</evidence>
<dbReference type="SUPFAM" id="SSF52499">
    <property type="entry name" value="Isochorismatase-like hydrolases"/>
    <property type="match status" value="1"/>
</dbReference>
<keyword evidence="4" id="KW-0378">Hydrolase</keyword>
<gene>
    <name evidence="9" type="ORF">BHE16_04620</name>
</gene>
<dbReference type="InterPro" id="IPR052347">
    <property type="entry name" value="Isochorismatase_Nicotinamidase"/>
</dbReference>
<evidence type="ECO:0000256" key="2">
    <source>
        <dbReference type="ARBA" id="ARBA00022642"/>
    </source>
</evidence>
<dbReference type="InterPro" id="IPR036380">
    <property type="entry name" value="Isochorismatase-like_sf"/>
</dbReference>
<protein>
    <recommendedName>
        <fullName evidence="6">nicotinamidase</fullName>
        <ecNumber evidence="6">3.5.1.19</ecNumber>
    </recommendedName>
    <alternativeName>
        <fullName evidence="7">Nicotinamide deamidase</fullName>
    </alternativeName>
</protein>
<dbReference type="GO" id="GO:0019363">
    <property type="term" value="P:pyridine nucleotide biosynthetic process"/>
    <property type="evidence" value="ECO:0007669"/>
    <property type="project" value="UniProtKB-KW"/>
</dbReference>
<comment type="similarity">
    <text evidence="1">Belongs to the isochorismatase family.</text>
</comment>
<dbReference type="Pfam" id="PF00857">
    <property type="entry name" value="Isochorismatase"/>
    <property type="match status" value="1"/>
</dbReference>
<sequence length="198" mass="20774">MTATKALVIVDVQNDFVEGGALGVTGGKAAATGIADLLANRADEYAVIATSQDWHIEPRDHFTRWPVHCVAGTPGAELVEPLKKALRLVEVPLRHFHKGQYDDGYSAMWAVPAGTEPGNPLTLVVVLADFGVTEIDVVGIATDHCVRATAFDLAASAEPKFNAVTVLEGLVAGVSAEDSAELLTRGFADAGVNVKRSA</sequence>
<evidence type="ECO:0000256" key="3">
    <source>
        <dbReference type="ARBA" id="ARBA00022723"/>
    </source>
</evidence>